<sequence length="106" mass="12034">MRGKKSLTETEFEAIRPYLTRMKERNITAVKDYLVNGKKQIAIAEELGVTKKAVSQMVNKAWQIHLEKGITPEGWVTFNVTLPEGMADVVKQMEKQARATQQKGDK</sequence>
<evidence type="ECO:0000259" key="3">
    <source>
        <dbReference type="Pfam" id="PF16509"/>
    </source>
</evidence>
<evidence type="ECO:0000313" key="4">
    <source>
        <dbReference type="EMBL" id="SUI48791.1"/>
    </source>
</evidence>
<evidence type="ECO:0000313" key="5">
    <source>
        <dbReference type="Proteomes" id="UP000254220"/>
    </source>
</evidence>
<keyword evidence="1" id="KW-0805">Transcription regulation</keyword>
<dbReference type="Proteomes" id="UP000254220">
    <property type="component" value="Unassembled WGS sequence"/>
</dbReference>
<protein>
    <submittedName>
        <fullName evidence="4">Regulatory protein korA</fullName>
    </submittedName>
</protein>
<reference evidence="4 5" key="1">
    <citation type="submission" date="2018-06" db="EMBL/GenBank/DDBJ databases">
        <authorList>
            <consortium name="Pathogen Informatics"/>
            <person name="Doyle S."/>
        </authorList>
    </citation>
    <scope>NUCLEOTIDE SEQUENCE [LARGE SCALE GENOMIC DNA]</scope>
    <source>
        <strain evidence="4 5">NCTC12420</strain>
    </source>
</reference>
<dbReference type="Gene3D" id="1.10.10.2690">
    <property type="match status" value="1"/>
</dbReference>
<dbReference type="SUPFAM" id="SSF88659">
    <property type="entry name" value="Sigma3 and sigma4 domains of RNA polymerase sigma factors"/>
    <property type="match status" value="1"/>
</dbReference>
<dbReference type="InterPro" id="IPR053721">
    <property type="entry name" value="Fimbrial_Adhesin_Reg"/>
</dbReference>
<feature type="domain" description="TrfB transcriptional repressor protein" evidence="3">
    <location>
        <begin position="7"/>
        <end position="92"/>
    </location>
</feature>
<dbReference type="InterPro" id="IPR032428">
    <property type="entry name" value="TrfB"/>
</dbReference>
<name>A0A379YQV3_SALER</name>
<dbReference type="InterPro" id="IPR013324">
    <property type="entry name" value="RNA_pol_sigma_r3/r4-like"/>
</dbReference>
<evidence type="ECO:0000256" key="2">
    <source>
        <dbReference type="ARBA" id="ARBA00023163"/>
    </source>
</evidence>
<dbReference type="RefSeq" id="WP_079777068.1">
    <property type="nucleotide sequence ID" value="NZ_DADWZK010000037.1"/>
</dbReference>
<dbReference type="Pfam" id="PF16509">
    <property type="entry name" value="KORA"/>
    <property type="match status" value="1"/>
</dbReference>
<evidence type="ECO:0000256" key="1">
    <source>
        <dbReference type="ARBA" id="ARBA00023015"/>
    </source>
</evidence>
<proteinExistence type="predicted"/>
<dbReference type="EMBL" id="UGYB01000005">
    <property type="protein sequence ID" value="SUI48791.1"/>
    <property type="molecule type" value="Genomic_DNA"/>
</dbReference>
<dbReference type="AlphaFoldDB" id="A0A379YQV3"/>
<gene>
    <name evidence="4" type="primary">trfB</name>
    <name evidence="4" type="ORF">NCTC12420_05155</name>
</gene>
<organism evidence="4 5">
    <name type="scientific">Salmonella enterica subsp. indica</name>
    <dbReference type="NCBI Taxonomy" id="59207"/>
    <lineage>
        <taxon>Bacteria</taxon>
        <taxon>Pseudomonadati</taxon>
        <taxon>Pseudomonadota</taxon>
        <taxon>Gammaproteobacteria</taxon>
        <taxon>Enterobacterales</taxon>
        <taxon>Enterobacteriaceae</taxon>
        <taxon>Salmonella</taxon>
    </lineage>
</organism>
<keyword evidence="2" id="KW-0804">Transcription</keyword>
<accession>A0A379YQV3</accession>